<name>A0AAE8NIE0_BURCE</name>
<dbReference type="InterPro" id="IPR012675">
    <property type="entry name" value="Beta-grasp_dom_sf"/>
</dbReference>
<keyword evidence="4 9" id="KW-0560">Oxidoreductase</keyword>
<dbReference type="InterPro" id="IPR017927">
    <property type="entry name" value="FAD-bd_FR_type"/>
</dbReference>
<dbReference type="AlphaFoldDB" id="A0AAE8NIE0"/>
<proteinExistence type="predicted"/>
<dbReference type="InterPro" id="IPR006058">
    <property type="entry name" value="2Fe2S_fd_BS"/>
</dbReference>
<dbReference type="SUPFAM" id="SSF52343">
    <property type="entry name" value="Ferredoxin reductase-like, C-terminal NADP-linked domain"/>
    <property type="match status" value="1"/>
</dbReference>
<dbReference type="RefSeq" id="WP_081057361.1">
    <property type="nucleotide sequence ID" value="NZ_CADEUP010000007.1"/>
</dbReference>
<dbReference type="Gene3D" id="2.40.30.10">
    <property type="entry name" value="Translation factors"/>
    <property type="match status" value="1"/>
</dbReference>
<dbReference type="SUPFAM" id="SSF54292">
    <property type="entry name" value="2Fe-2S ferredoxin-like"/>
    <property type="match status" value="1"/>
</dbReference>
<dbReference type="Pfam" id="PF00111">
    <property type="entry name" value="Fer2"/>
    <property type="match status" value="1"/>
</dbReference>
<evidence type="ECO:0000259" key="7">
    <source>
        <dbReference type="PROSITE" id="PS51085"/>
    </source>
</evidence>
<dbReference type="Gene3D" id="3.40.50.80">
    <property type="entry name" value="Nucleotide-binding domain of ferredoxin-NADP reductase (FNR) module"/>
    <property type="match status" value="1"/>
</dbReference>
<dbReference type="EMBL" id="UARD01000030">
    <property type="protein sequence ID" value="SQA51838.1"/>
    <property type="molecule type" value="Genomic_DNA"/>
</dbReference>
<dbReference type="CDD" id="cd06185">
    <property type="entry name" value="PDR_like"/>
    <property type="match status" value="1"/>
</dbReference>
<feature type="domain" description="FAD-binding FR-type" evidence="8">
    <location>
        <begin position="1"/>
        <end position="103"/>
    </location>
</feature>
<dbReference type="PROSITE" id="PS00197">
    <property type="entry name" value="2FE2S_FER_1"/>
    <property type="match status" value="1"/>
</dbReference>
<dbReference type="InterPro" id="IPR050415">
    <property type="entry name" value="MRET"/>
</dbReference>
<keyword evidence="6" id="KW-0411">Iron-sulfur</keyword>
<dbReference type="PANTHER" id="PTHR47354">
    <property type="entry name" value="NADH OXIDOREDUCTASE HCR"/>
    <property type="match status" value="1"/>
</dbReference>
<dbReference type="PANTHER" id="PTHR47354:SF1">
    <property type="entry name" value="CARNITINE MONOOXYGENASE REDUCTASE SUBUNIT"/>
    <property type="match status" value="1"/>
</dbReference>
<dbReference type="PROSITE" id="PS51384">
    <property type="entry name" value="FAD_FR"/>
    <property type="match status" value="1"/>
</dbReference>
<dbReference type="GO" id="GO:0018620">
    <property type="term" value="F:phthalate 4,5-dioxygenase activity"/>
    <property type="evidence" value="ECO:0007669"/>
    <property type="project" value="UniProtKB-EC"/>
</dbReference>
<evidence type="ECO:0000256" key="3">
    <source>
        <dbReference type="ARBA" id="ARBA00022723"/>
    </source>
</evidence>
<accession>A0AAE8NIE0</accession>
<evidence type="ECO:0000256" key="2">
    <source>
        <dbReference type="ARBA" id="ARBA00022714"/>
    </source>
</evidence>
<dbReference type="EC" id="1.14.12.7" evidence="9"/>
<keyword evidence="3" id="KW-0479">Metal-binding</keyword>
<organism evidence="9 10">
    <name type="scientific">Burkholderia cepacia</name>
    <name type="common">Pseudomonas cepacia</name>
    <dbReference type="NCBI Taxonomy" id="292"/>
    <lineage>
        <taxon>Bacteria</taxon>
        <taxon>Pseudomonadati</taxon>
        <taxon>Pseudomonadota</taxon>
        <taxon>Betaproteobacteria</taxon>
        <taxon>Burkholderiales</taxon>
        <taxon>Burkholderiaceae</taxon>
        <taxon>Burkholderia</taxon>
        <taxon>Burkholderia cepacia complex</taxon>
    </lineage>
</organism>
<protein>
    <submittedName>
        <fullName evidence="9">Phthalate 4,5-dioxygenase</fullName>
        <ecNumber evidence="9">1.-.-.-</ecNumber>
        <ecNumber evidence="9">1.14.12.7</ecNumber>
    </submittedName>
</protein>
<feature type="domain" description="2Fe-2S ferredoxin-type" evidence="7">
    <location>
        <begin position="235"/>
        <end position="320"/>
    </location>
</feature>
<evidence type="ECO:0000256" key="6">
    <source>
        <dbReference type="ARBA" id="ARBA00023014"/>
    </source>
</evidence>
<dbReference type="InterPro" id="IPR001041">
    <property type="entry name" value="2Fe-2S_ferredoxin-type"/>
</dbReference>
<dbReference type="InterPro" id="IPR036010">
    <property type="entry name" value="2Fe-2S_ferredoxin-like_sf"/>
</dbReference>
<keyword evidence="5" id="KW-0408">Iron</keyword>
<evidence type="ECO:0000256" key="5">
    <source>
        <dbReference type="ARBA" id="ARBA00023004"/>
    </source>
</evidence>
<dbReference type="EC" id="1.-.-.-" evidence="9"/>
<evidence type="ECO:0000313" key="9">
    <source>
        <dbReference type="EMBL" id="SQA51838.1"/>
    </source>
</evidence>
<reference evidence="9 10" key="1">
    <citation type="submission" date="2018-06" db="EMBL/GenBank/DDBJ databases">
        <authorList>
            <consortium name="Pathogen Informatics"/>
            <person name="Doyle S."/>
        </authorList>
    </citation>
    <scope>NUCLEOTIDE SEQUENCE [LARGE SCALE GENOMIC DNA]</scope>
    <source>
        <strain evidence="9 10">NCTC10661</strain>
    </source>
</reference>
<dbReference type="Gene3D" id="3.10.20.30">
    <property type="match status" value="1"/>
</dbReference>
<evidence type="ECO:0000259" key="8">
    <source>
        <dbReference type="PROSITE" id="PS51384"/>
    </source>
</evidence>
<gene>
    <name evidence="9" type="primary">ophA1_3</name>
    <name evidence="9" type="ORF">NCTC10661_04985</name>
</gene>
<sequence>MTQLKMRVARKEREADGICSLELESIDGQALPPFRAGAHIDFHLPGGLIRQYSLFGSPFDQRRYRIAVLLDANSRGGSKAVHESVHAGDEVTISSPRNHFPLVPSEKSILIAGGIGITPMLCMAEELSVEGKAYDLHYCVRTANRAAFLGRLGAAPFVENTHVHFDDASGSQGPLDLDALLAHPRQGVHLYVCGPSGLIDSVVEGAKRHNWPDDHVHFEHFAPPPSSQKQGGHGFEVRIASTGQTFLILPEESVAQVLARNGIDIPVSCEQGVCGTCVTRVIEGEPDHRDLFLTEAEQAANDCFTACCSRARGPLLVLDL</sequence>
<comment type="caution">
    <text evidence="9">The sequence shown here is derived from an EMBL/GenBank/DDBJ whole genome shotgun (WGS) entry which is preliminary data.</text>
</comment>
<evidence type="ECO:0000313" key="10">
    <source>
        <dbReference type="Proteomes" id="UP000250416"/>
    </source>
</evidence>
<dbReference type="InterPro" id="IPR039261">
    <property type="entry name" value="FNR_nucleotide-bd"/>
</dbReference>
<dbReference type="InterPro" id="IPR017938">
    <property type="entry name" value="Riboflavin_synthase-like_b-brl"/>
</dbReference>
<dbReference type="CDD" id="cd00207">
    <property type="entry name" value="fer2"/>
    <property type="match status" value="1"/>
</dbReference>
<keyword evidence="2" id="KW-0001">2Fe-2S</keyword>
<evidence type="ECO:0000256" key="4">
    <source>
        <dbReference type="ARBA" id="ARBA00023002"/>
    </source>
</evidence>
<evidence type="ECO:0000256" key="1">
    <source>
        <dbReference type="ARBA" id="ARBA00022630"/>
    </source>
</evidence>
<dbReference type="PRINTS" id="PR00409">
    <property type="entry name" value="PHDIOXRDTASE"/>
</dbReference>
<dbReference type="PROSITE" id="PS51085">
    <property type="entry name" value="2FE2S_FER_2"/>
    <property type="match status" value="1"/>
</dbReference>
<dbReference type="GO" id="GO:0051537">
    <property type="term" value="F:2 iron, 2 sulfur cluster binding"/>
    <property type="evidence" value="ECO:0007669"/>
    <property type="project" value="UniProtKB-KW"/>
</dbReference>
<dbReference type="GO" id="GO:0046872">
    <property type="term" value="F:metal ion binding"/>
    <property type="evidence" value="ECO:0007669"/>
    <property type="project" value="UniProtKB-KW"/>
</dbReference>
<keyword evidence="1" id="KW-0285">Flavoprotein</keyword>
<dbReference type="Proteomes" id="UP000250416">
    <property type="component" value="Unassembled WGS sequence"/>
</dbReference>
<dbReference type="SUPFAM" id="SSF63380">
    <property type="entry name" value="Riboflavin synthase domain-like"/>
    <property type="match status" value="1"/>
</dbReference>